<dbReference type="PANTHER" id="PTHR11183">
    <property type="entry name" value="GLYCOGENIN SUBFAMILY MEMBER"/>
    <property type="match status" value="1"/>
</dbReference>
<sequence>MTEGRLTFVTLATNDAYAIGALILGHSLRQTGTKNELTIIITEGVPHNFRFVLVFAQIETLLYFKGFQIRKSELLRGVFDNVVVVKPLQNLNTRNLSLLRRPELGITYSKLYCWKLIEFTKGVFLDADTIVLQNIDDLFDREELSAAPDASWPDIFNSGVFVFRPSLKTFAELCELAKTKGSFDGGDQGLLNEYFSGWGSETLDRHLPFIYNCSCWIPLPDRPVFYTRPPAWKKFGNQVKVAHFAGLEKPWKYRMAANDGAICHAIERLESSDSSFTVAEAEGVLAFWWATFFKRVKHELSYGMFLSTVFEPVPPPPPPPPPTAVHANYAAESQDQSSFWLGETSYHPEFHDTSFDYLHSGQRVDEASRFKEFHMYNEPPKQTEPPQHTQHHCHYRKYEPEVGPTYHHVQQSHHGDPQTYSNEEHCQPSQDRFPQREQCQEPNYREHQYHHQQHQQNVPCLEELKQEDPPQKQPPPPPAEKNGPPEFHNEDPLLQPSLPPAPSLEDEPRNDKDPLFFVPKPMCPECLRELRWSRQFVDPLHRGFLAPLSLMPLTSSSSRVRRRSVPLWPSGLQIVRDFRQSTSLCVATEKPLKGNGNHAQKKDDCLHVVQKRKSNHKRGQKKQLDRNKLLDAAKKRMHLKGEEQATIKILPRTVPGIREVKIPTKSPIGSTSKHGTAHIPANVMKPISDVKPRSRKEAKQRRTKKAADPDPSKVAPKKVEAEPAEIGGPANEAPWLPRCTRTRSVPQHVSFHFDFDQH</sequence>
<dbReference type="CDD" id="cd02537">
    <property type="entry name" value="GT8_Glycogenin"/>
    <property type="match status" value="1"/>
</dbReference>
<evidence type="ECO:0000256" key="7">
    <source>
        <dbReference type="ARBA" id="ARBA00023180"/>
    </source>
</evidence>
<keyword evidence="7" id="KW-0325">Glycoprotein</keyword>
<dbReference type="GO" id="GO:0046872">
    <property type="term" value="F:metal ion binding"/>
    <property type="evidence" value="ECO:0007669"/>
    <property type="project" value="UniProtKB-KW"/>
</dbReference>
<keyword evidence="8" id="KW-0464">Manganese</keyword>
<evidence type="ECO:0000256" key="5">
    <source>
        <dbReference type="ARBA" id="ARBA00022723"/>
    </source>
</evidence>
<feature type="region of interest" description="Disordered" evidence="14">
    <location>
        <begin position="406"/>
        <end position="438"/>
    </location>
</feature>
<comment type="catalytic activity">
    <reaction evidence="12">
        <text>L-tyrosyl-[glycogenin] + UDP-alpha-D-glucose = alpha-D-glucosyl-L-tyrosyl-[glycogenin] + UDP + H(+)</text>
        <dbReference type="Rhea" id="RHEA:23360"/>
        <dbReference type="Rhea" id="RHEA-COMP:14604"/>
        <dbReference type="Rhea" id="RHEA-COMP:14605"/>
        <dbReference type="ChEBI" id="CHEBI:15378"/>
        <dbReference type="ChEBI" id="CHEBI:46858"/>
        <dbReference type="ChEBI" id="CHEBI:58223"/>
        <dbReference type="ChEBI" id="CHEBI:58885"/>
        <dbReference type="ChEBI" id="CHEBI:140573"/>
        <dbReference type="EC" id="2.4.1.186"/>
    </reaction>
</comment>
<dbReference type="SUPFAM" id="SSF53448">
    <property type="entry name" value="Nucleotide-diphospho-sugar transferases"/>
    <property type="match status" value="1"/>
</dbReference>
<dbReference type="FunFam" id="3.90.550.10:FF:000092">
    <property type="entry name" value="Glycogenin 2"/>
    <property type="match status" value="1"/>
</dbReference>
<feature type="compositionally biased region" description="Basic and acidic residues" evidence="14">
    <location>
        <begin position="705"/>
        <end position="721"/>
    </location>
</feature>
<dbReference type="GO" id="GO:0005978">
    <property type="term" value="P:glycogen biosynthetic process"/>
    <property type="evidence" value="ECO:0007669"/>
    <property type="project" value="UniProtKB-KW"/>
</dbReference>
<evidence type="ECO:0000256" key="8">
    <source>
        <dbReference type="ARBA" id="ARBA00023211"/>
    </source>
</evidence>
<dbReference type="Pfam" id="PF01501">
    <property type="entry name" value="Glyco_transf_8"/>
    <property type="match status" value="1"/>
</dbReference>
<comment type="cofactor">
    <cofactor evidence="1">
        <name>Mn(2+)</name>
        <dbReference type="ChEBI" id="CHEBI:29035"/>
    </cofactor>
</comment>
<comment type="subcellular location">
    <subcellularLocation>
        <location evidence="2">Cytoplasm</location>
    </subcellularLocation>
</comment>
<evidence type="ECO:0000256" key="3">
    <source>
        <dbReference type="ARBA" id="ARBA00022490"/>
    </source>
</evidence>
<feature type="region of interest" description="Disordered" evidence="14">
    <location>
        <begin position="465"/>
        <end position="516"/>
    </location>
</feature>
<dbReference type="InterPro" id="IPR002495">
    <property type="entry name" value="Glyco_trans_8"/>
</dbReference>
<keyword evidence="16" id="KW-1185">Reference proteome</keyword>
<evidence type="ECO:0000256" key="11">
    <source>
        <dbReference type="ARBA" id="ARBA00050886"/>
    </source>
</evidence>
<keyword evidence="5" id="KW-0479">Metal-binding</keyword>
<name>A0A0R3UQ48_MESCO</name>
<evidence type="ECO:0000256" key="6">
    <source>
        <dbReference type="ARBA" id="ARBA00023056"/>
    </source>
</evidence>
<evidence type="ECO:0000256" key="10">
    <source>
        <dbReference type="ARBA" id="ARBA00038934"/>
    </source>
</evidence>
<evidence type="ECO:0000256" key="4">
    <source>
        <dbReference type="ARBA" id="ARBA00022679"/>
    </source>
</evidence>
<dbReference type="InterPro" id="IPR050587">
    <property type="entry name" value="GNT1/Glycosyltrans_8"/>
</dbReference>
<gene>
    <name evidence="15" type="ORF">MCOS_LOCUS9996</name>
</gene>
<keyword evidence="6" id="KW-0320">Glycogen biosynthesis</keyword>
<keyword evidence="3" id="KW-0963">Cytoplasm</keyword>
<dbReference type="Proteomes" id="UP000267029">
    <property type="component" value="Unassembled WGS sequence"/>
</dbReference>
<keyword evidence="4" id="KW-0808">Transferase</keyword>
<organism evidence="15 16">
    <name type="scientific">Mesocestoides corti</name>
    <name type="common">Flatworm</name>
    <dbReference type="NCBI Taxonomy" id="53468"/>
    <lineage>
        <taxon>Eukaryota</taxon>
        <taxon>Metazoa</taxon>
        <taxon>Spiralia</taxon>
        <taxon>Lophotrochozoa</taxon>
        <taxon>Platyhelminthes</taxon>
        <taxon>Cestoda</taxon>
        <taxon>Eucestoda</taxon>
        <taxon>Cyclophyllidea</taxon>
        <taxon>Mesocestoididae</taxon>
        <taxon>Mesocestoides</taxon>
    </lineage>
</organism>
<dbReference type="OrthoDB" id="2014201at2759"/>
<comment type="function">
    <text evidence="13">Self-glucosylating initiator of glycogen synthesis. It catalyzes the formation of a short alpha (1,4)-glucosyl chain covalently attached via a glucose 1-O-tyrosyl linkage to internal tyrosine residues and these chains act as primers for the elongation reaction catalyzed by glycogen synthase.</text>
</comment>
<dbReference type="AlphaFoldDB" id="A0A0R3UQ48"/>
<evidence type="ECO:0000256" key="12">
    <source>
        <dbReference type="ARBA" id="ARBA00052293"/>
    </source>
</evidence>
<dbReference type="STRING" id="53468.A0A0R3UQ48"/>
<evidence type="ECO:0000256" key="9">
    <source>
        <dbReference type="ARBA" id="ARBA00038162"/>
    </source>
</evidence>
<feature type="compositionally biased region" description="Low complexity" evidence="14">
    <location>
        <begin position="480"/>
        <end position="496"/>
    </location>
</feature>
<proteinExistence type="inferred from homology"/>
<dbReference type="GO" id="GO:0005737">
    <property type="term" value="C:cytoplasm"/>
    <property type="evidence" value="ECO:0007669"/>
    <property type="project" value="UniProtKB-SubCell"/>
</dbReference>
<feature type="region of interest" description="Disordered" evidence="14">
    <location>
        <begin position="663"/>
        <end position="738"/>
    </location>
</feature>
<evidence type="ECO:0000256" key="2">
    <source>
        <dbReference type="ARBA" id="ARBA00004496"/>
    </source>
</evidence>
<dbReference type="EMBL" id="UXSR01005923">
    <property type="protein sequence ID" value="VDD83993.1"/>
    <property type="molecule type" value="Genomic_DNA"/>
</dbReference>
<evidence type="ECO:0000256" key="1">
    <source>
        <dbReference type="ARBA" id="ARBA00001936"/>
    </source>
</evidence>
<comment type="similarity">
    <text evidence="9">Belongs to the glycosyltransferase 8 family. Glycogenin subfamily.</text>
</comment>
<feature type="compositionally biased region" description="Basic and acidic residues" evidence="14">
    <location>
        <begin position="688"/>
        <end position="697"/>
    </location>
</feature>
<accession>A0A0R3UQ48</accession>
<evidence type="ECO:0000256" key="14">
    <source>
        <dbReference type="SAM" id="MobiDB-lite"/>
    </source>
</evidence>
<dbReference type="GO" id="GO:0008466">
    <property type="term" value="F:glycogenin glucosyltransferase activity"/>
    <property type="evidence" value="ECO:0007669"/>
    <property type="project" value="UniProtKB-EC"/>
</dbReference>
<evidence type="ECO:0000313" key="16">
    <source>
        <dbReference type="Proteomes" id="UP000267029"/>
    </source>
</evidence>
<dbReference type="Gene3D" id="3.90.550.10">
    <property type="entry name" value="Spore Coat Polysaccharide Biosynthesis Protein SpsA, Chain A"/>
    <property type="match status" value="1"/>
</dbReference>
<comment type="catalytic activity">
    <reaction evidence="11">
        <text>[1,4-alpha-D-glucosyl](n)-L-tyrosyl-[glycogenin] + UDP-alpha-D-glucose = [1,4-alpha-D-glucosyl](n+1)-L-tyrosyl-[glycogenin] + UDP + H(+)</text>
        <dbReference type="Rhea" id="RHEA:56560"/>
        <dbReference type="Rhea" id="RHEA-COMP:14606"/>
        <dbReference type="Rhea" id="RHEA-COMP:14607"/>
        <dbReference type="ChEBI" id="CHEBI:15378"/>
        <dbReference type="ChEBI" id="CHEBI:58223"/>
        <dbReference type="ChEBI" id="CHEBI:58885"/>
        <dbReference type="ChEBI" id="CHEBI:140574"/>
        <dbReference type="EC" id="2.4.1.186"/>
    </reaction>
</comment>
<dbReference type="InterPro" id="IPR029044">
    <property type="entry name" value="Nucleotide-diphossugar_trans"/>
</dbReference>
<evidence type="ECO:0000313" key="15">
    <source>
        <dbReference type="EMBL" id="VDD83993.1"/>
    </source>
</evidence>
<dbReference type="EC" id="2.4.1.186" evidence="10"/>
<protein>
    <recommendedName>
        <fullName evidence="10">glycogenin glucosyltransferase</fullName>
        <ecNumber evidence="10">2.4.1.186</ecNumber>
    </recommendedName>
</protein>
<evidence type="ECO:0000256" key="13">
    <source>
        <dbReference type="ARBA" id="ARBA00057883"/>
    </source>
</evidence>
<reference evidence="15 16" key="1">
    <citation type="submission" date="2018-10" db="EMBL/GenBank/DDBJ databases">
        <authorList>
            <consortium name="Pathogen Informatics"/>
        </authorList>
    </citation>
    <scope>NUCLEOTIDE SEQUENCE [LARGE SCALE GENOMIC DNA]</scope>
</reference>